<dbReference type="Gene3D" id="2.60.40.1120">
    <property type="entry name" value="Carboxypeptidase-like, regulatory domain"/>
    <property type="match status" value="1"/>
</dbReference>
<keyword evidence="1" id="KW-0998">Cell outer membrane</keyword>
<dbReference type="InterPro" id="IPR023996">
    <property type="entry name" value="TonB-dep_OMP_SusC/RagA"/>
</dbReference>
<reference evidence="4" key="1">
    <citation type="submission" date="2020-10" db="EMBL/GenBank/DDBJ databases">
        <authorList>
            <person name="Gilroy R."/>
        </authorList>
    </citation>
    <scope>NUCLEOTIDE SEQUENCE</scope>
    <source>
        <strain evidence="4">G3-8215</strain>
    </source>
</reference>
<comment type="similarity">
    <text evidence="1">Belongs to the TonB-dependent receptor family.</text>
</comment>
<dbReference type="Pfam" id="PF13715">
    <property type="entry name" value="CarbopepD_reg_2"/>
    <property type="match status" value="1"/>
</dbReference>
<keyword evidence="1" id="KW-1134">Transmembrane beta strand</keyword>
<dbReference type="SUPFAM" id="SSF49464">
    <property type="entry name" value="Carboxypeptidase regulatory domain-like"/>
    <property type="match status" value="1"/>
</dbReference>
<dbReference type="PROSITE" id="PS52016">
    <property type="entry name" value="TONB_DEPENDENT_REC_3"/>
    <property type="match status" value="1"/>
</dbReference>
<keyword evidence="4" id="KW-0675">Receptor</keyword>
<keyword evidence="1 2" id="KW-0812">Transmembrane</keyword>
<reference evidence="4" key="2">
    <citation type="journal article" date="2021" name="PeerJ">
        <title>Extensive microbial diversity within the chicken gut microbiome revealed by metagenomics and culture.</title>
        <authorList>
            <person name="Gilroy R."/>
            <person name="Ravi A."/>
            <person name="Getino M."/>
            <person name="Pursley I."/>
            <person name="Horton D.L."/>
            <person name="Alikhan N.F."/>
            <person name="Baker D."/>
            <person name="Gharbi K."/>
            <person name="Hall N."/>
            <person name="Watson M."/>
            <person name="Adriaenssens E.M."/>
            <person name="Foster-Nyarko E."/>
            <person name="Jarju S."/>
            <person name="Secka A."/>
            <person name="Antonio M."/>
            <person name="Oren A."/>
            <person name="Chaudhuri R.R."/>
            <person name="La Ragione R."/>
            <person name="Hildebrand F."/>
            <person name="Pallen M.J."/>
        </authorList>
    </citation>
    <scope>NUCLEOTIDE SEQUENCE</scope>
    <source>
        <strain evidence="4">G3-8215</strain>
    </source>
</reference>
<evidence type="ECO:0000256" key="2">
    <source>
        <dbReference type="SAM" id="Phobius"/>
    </source>
</evidence>
<evidence type="ECO:0000313" key="5">
    <source>
        <dbReference type="Proteomes" id="UP000725002"/>
    </source>
</evidence>
<dbReference type="InterPro" id="IPR012910">
    <property type="entry name" value="Plug_dom"/>
</dbReference>
<keyword evidence="2" id="KW-1133">Transmembrane helix</keyword>
<evidence type="ECO:0000259" key="3">
    <source>
        <dbReference type="Pfam" id="PF07715"/>
    </source>
</evidence>
<dbReference type="NCBIfam" id="TIGR04056">
    <property type="entry name" value="OMP_RagA_SusC"/>
    <property type="match status" value="1"/>
</dbReference>
<dbReference type="InterPro" id="IPR037066">
    <property type="entry name" value="Plug_dom_sf"/>
</dbReference>
<comment type="subcellular location">
    <subcellularLocation>
        <location evidence="1">Cell outer membrane</location>
        <topology evidence="1">Multi-pass membrane protein</topology>
    </subcellularLocation>
</comment>
<dbReference type="PROSITE" id="PS00018">
    <property type="entry name" value="EF_HAND_1"/>
    <property type="match status" value="1"/>
</dbReference>
<keyword evidence="1" id="KW-0813">Transport</keyword>
<dbReference type="SUPFAM" id="SSF56935">
    <property type="entry name" value="Porins"/>
    <property type="match status" value="1"/>
</dbReference>
<dbReference type="NCBIfam" id="TIGR04057">
    <property type="entry name" value="SusC_RagA_signa"/>
    <property type="match status" value="1"/>
</dbReference>
<feature type="domain" description="TonB-dependent receptor plug" evidence="3">
    <location>
        <begin position="140"/>
        <end position="245"/>
    </location>
</feature>
<gene>
    <name evidence="4" type="ORF">IAB75_04300</name>
</gene>
<name>A0A940DR80_9BACT</name>
<keyword evidence="1 2" id="KW-0472">Membrane</keyword>
<sequence length="1065" mass="119006">MDDFRVEVRRMLQGCSRRILPLCMAMLLPVLLPGGAIYAQGTDQAGDRTVNGIVTDESGIPLVGVYVFVENTTNGVSTNLDGEYSIDVRSGESLTLVFSCLGFETQKFQITGSARINVAMAPDAQNLDEVVVVGYGVQKKESSVAAITQVKGDDLMKTTSTSITTALSGQIPGVSVIQQSGMPGNDQTKIMIRGVSSWVSSDPLVLVDGVERDFSNIDPAEIETMSVLKDASATAVFGVRGANGVILITTKRGQSGKVKVNFSSEVGVKTPISMSTPYDSYTTALVMNEARKNDNDWGEMLSDEVIEHYRTGDMPYVYTNTNWQDYMLKNGIQHKYNLNVSGGTDFARVFASLSYLHDGDVINTIKNDMYDPTFKFDRYNYRFNVDMNVTKTTLVSIDAGGYISFRNAPYETNNQRRFRPIFCLGPMDGVPYYPAEVLDQYPDATRPDEIGWRLGTTDITNSENPLVANSFSGSRTMRTSNVNLSVRLKQDLAFITPGLSAKFQISYNNLSRWTQTIAYDAPSYKLLPDGSWTRRLGRDETGREDPVEIPTTGTETLDGDPIPTKNYYYEFSVDYNRTFGKHTVTGLVVGQRRKTVKNAQFPSYEQGIAARVTYDFNNRYLFEANLGYNGSEQFAPGKQYGLFPSFALGYNLHNEKFFQPLRKVINRAKIRASWGQVGSDATGGERWLFTSSFVNGGGWNYTPGLPGSPGPSRTPITEEKAANINAGWEIATKKDIGFEIGFLKNDMFVLTMDFYDEFRDGILLSRQSVPTYVGTEPKKMNLGQTRTKGYEIELKFQWSSPNGNWYVFAKPSIAFSDNRIISKDEPLYAPAYQKEEGYRIGQIFGYHHTGWIQDADVAMTSARYGGGLMGLGDTEYVDFNGDGIIDSNDMYALGYSETYPLYNYALSLGFSYKNFSVDFLFQAVSHISKQLVDSFAWPLHRLSNQVFDYQMDVWTPDNRDARYPAYHFDDNRGHNNITDPTPRSVSVYDGSYIRLKNVNVSYSFPERIVSKIKLSSLKLYFRGNNVFTFAPDFPFDPEASDGGSDVCNGFYPMTRTFTFGLQVGF</sequence>
<organism evidence="4 5">
    <name type="scientific">Candidatus Cryptobacteroides avicola</name>
    <dbReference type="NCBI Taxonomy" id="2840757"/>
    <lineage>
        <taxon>Bacteria</taxon>
        <taxon>Pseudomonadati</taxon>
        <taxon>Bacteroidota</taxon>
        <taxon>Bacteroidia</taxon>
        <taxon>Bacteroidales</taxon>
        <taxon>Candidatus Cryptobacteroides</taxon>
    </lineage>
</organism>
<dbReference type="InterPro" id="IPR023997">
    <property type="entry name" value="TonB-dep_OMP_SusC/RagA_CS"/>
</dbReference>
<evidence type="ECO:0000256" key="1">
    <source>
        <dbReference type="PROSITE-ProRule" id="PRU01360"/>
    </source>
</evidence>
<dbReference type="Gene3D" id="2.170.130.10">
    <property type="entry name" value="TonB-dependent receptor, plug domain"/>
    <property type="match status" value="1"/>
</dbReference>
<dbReference type="EMBL" id="JADILV010000029">
    <property type="protein sequence ID" value="MBO8483315.1"/>
    <property type="molecule type" value="Genomic_DNA"/>
</dbReference>
<evidence type="ECO:0000313" key="4">
    <source>
        <dbReference type="EMBL" id="MBO8483315.1"/>
    </source>
</evidence>
<dbReference type="InterPro" id="IPR008969">
    <property type="entry name" value="CarboxyPept-like_regulatory"/>
</dbReference>
<dbReference type="Proteomes" id="UP000725002">
    <property type="component" value="Unassembled WGS sequence"/>
</dbReference>
<feature type="transmembrane region" description="Helical" evidence="2">
    <location>
        <begin position="19"/>
        <end position="39"/>
    </location>
</feature>
<dbReference type="Pfam" id="PF07715">
    <property type="entry name" value="Plug"/>
    <property type="match status" value="1"/>
</dbReference>
<dbReference type="InterPro" id="IPR039426">
    <property type="entry name" value="TonB-dep_rcpt-like"/>
</dbReference>
<dbReference type="GO" id="GO:0009279">
    <property type="term" value="C:cell outer membrane"/>
    <property type="evidence" value="ECO:0007669"/>
    <property type="project" value="UniProtKB-SubCell"/>
</dbReference>
<dbReference type="FunFam" id="2.170.130.10:FF:000003">
    <property type="entry name" value="SusC/RagA family TonB-linked outer membrane protein"/>
    <property type="match status" value="1"/>
</dbReference>
<comment type="caution">
    <text evidence="4">The sequence shown here is derived from an EMBL/GenBank/DDBJ whole genome shotgun (WGS) entry which is preliminary data.</text>
</comment>
<accession>A0A940DR80</accession>
<dbReference type="AlphaFoldDB" id="A0A940DR80"/>
<dbReference type="InterPro" id="IPR018247">
    <property type="entry name" value="EF_Hand_1_Ca_BS"/>
</dbReference>
<protein>
    <submittedName>
        <fullName evidence="4">TonB-dependent receptor</fullName>
    </submittedName>
</protein>
<proteinExistence type="inferred from homology"/>